<evidence type="ECO:0000256" key="6">
    <source>
        <dbReference type="ARBA" id="ARBA00022840"/>
    </source>
</evidence>
<dbReference type="PANTHER" id="PTHR43289:SF6">
    <property type="entry name" value="SERINE_THREONINE-PROTEIN KINASE NEKL-3"/>
    <property type="match status" value="1"/>
</dbReference>
<feature type="compositionally biased region" description="Low complexity" evidence="8">
    <location>
        <begin position="419"/>
        <end position="432"/>
    </location>
</feature>
<keyword evidence="9" id="KW-0812">Transmembrane</keyword>
<reference evidence="11 12" key="1">
    <citation type="submission" date="2023-11" db="EMBL/GenBank/DDBJ databases">
        <title>30 novel species of actinomycetes from the DSMZ collection.</title>
        <authorList>
            <person name="Nouioui I."/>
        </authorList>
    </citation>
    <scope>NUCLEOTIDE SEQUENCE [LARGE SCALE GENOMIC DNA]</scope>
    <source>
        <strain evidence="11 12">DSM 41524</strain>
    </source>
</reference>
<proteinExistence type="predicted"/>
<feature type="compositionally biased region" description="Basic and acidic residues" evidence="8">
    <location>
        <begin position="363"/>
        <end position="374"/>
    </location>
</feature>
<evidence type="ECO:0000259" key="10">
    <source>
        <dbReference type="PROSITE" id="PS50011"/>
    </source>
</evidence>
<dbReference type="RefSeq" id="WP_330811794.1">
    <property type="nucleotide sequence ID" value="NZ_JAZBJO010000019.1"/>
</dbReference>
<dbReference type="Pfam" id="PF00069">
    <property type="entry name" value="Pkinase"/>
    <property type="match status" value="1"/>
</dbReference>
<evidence type="ECO:0000256" key="5">
    <source>
        <dbReference type="ARBA" id="ARBA00022777"/>
    </source>
</evidence>
<keyword evidence="12" id="KW-1185">Reference proteome</keyword>
<evidence type="ECO:0000256" key="1">
    <source>
        <dbReference type="ARBA" id="ARBA00012513"/>
    </source>
</evidence>
<gene>
    <name evidence="11" type="ORF">V2J94_27745</name>
</gene>
<evidence type="ECO:0000256" key="9">
    <source>
        <dbReference type="SAM" id="Phobius"/>
    </source>
</evidence>
<evidence type="ECO:0000256" key="3">
    <source>
        <dbReference type="ARBA" id="ARBA00022679"/>
    </source>
</evidence>
<feature type="region of interest" description="Disordered" evidence="8">
    <location>
        <begin position="278"/>
        <end position="330"/>
    </location>
</feature>
<name>A0ABU7Q2P3_9ACTN</name>
<dbReference type="InterPro" id="IPR011009">
    <property type="entry name" value="Kinase-like_dom_sf"/>
</dbReference>
<dbReference type="PROSITE" id="PS00107">
    <property type="entry name" value="PROTEIN_KINASE_ATP"/>
    <property type="match status" value="1"/>
</dbReference>
<dbReference type="EMBL" id="JAZBJO010000019">
    <property type="protein sequence ID" value="MEE4595635.1"/>
    <property type="molecule type" value="Genomic_DNA"/>
</dbReference>
<evidence type="ECO:0000256" key="7">
    <source>
        <dbReference type="PROSITE-ProRule" id="PRU10141"/>
    </source>
</evidence>
<evidence type="ECO:0000256" key="2">
    <source>
        <dbReference type="ARBA" id="ARBA00022527"/>
    </source>
</evidence>
<keyword evidence="9" id="KW-1133">Transmembrane helix</keyword>
<dbReference type="PROSITE" id="PS00108">
    <property type="entry name" value="PROTEIN_KINASE_ST"/>
    <property type="match status" value="1"/>
</dbReference>
<evidence type="ECO:0000256" key="4">
    <source>
        <dbReference type="ARBA" id="ARBA00022741"/>
    </source>
</evidence>
<feature type="binding site" evidence="7">
    <location>
        <position position="43"/>
    </location>
    <ligand>
        <name>ATP</name>
        <dbReference type="ChEBI" id="CHEBI:30616"/>
    </ligand>
</feature>
<keyword evidence="6 7" id="KW-0067">ATP-binding</keyword>
<dbReference type="PANTHER" id="PTHR43289">
    <property type="entry name" value="MITOGEN-ACTIVATED PROTEIN KINASE KINASE KINASE 20-RELATED"/>
    <property type="match status" value="1"/>
</dbReference>
<dbReference type="InterPro" id="IPR000719">
    <property type="entry name" value="Prot_kinase_dom"/>
</dbReference>
<comment type="caution">
    <text evidence="11">The sequence shown here is derived from an EMBL/GenBank/DDBJ whole genome shotgun (WGS) entry which is preliminary data.</text>
</comment>
<dbReference type="Proteomes" id="UP001354709">
    <property type="component" value="Unassembled WGS sequence"/>
</dbReference>
<dbReference type="CDD" id="cd14014">
    <property type="entry name" value="STKc_PknB_like"/>
    <property type="match status" value="1"/>
</dbReference>
<dbReference type="InterPro" id="IPR008271">
    <property type="entry name" value="Ser/Thr_kinase_AS"/>
</dbReference>
<dbReference type="GO" id="GO:0016301">
    <property type="term" value="F:kinase activity"/>
    <property type="evidence" value="ECO:0007669"/>
    <property type="project" value="UniProtKB-KW"/>
</dbReference>
<feature type="region of interest" description="Disordered" evidence="8">
    <location>
        <begin position="362"/>
        <end position="434"/>
    </location>
</feature>
<protein>
    <recommendedName>
        <fullName evidence="1">non-specific serine/threonine protein kinase</fullName>
        <ecNumber evidence="1">2.7.11.1</ecNumber>
    </recommendedName>
</protein>
<dbReference type="EC" id="2.7.11.1" evidence="1"/>
<organism evidence="11 12">
    <name type="scientific">Streptomyces asiaticus subsp. ignotus</name>
    <dbReference type="NCBI Taxonomy" id="3098222"/>
    <lineage>
        <taxon>Bacteria</taxon>
        <taxon>Bacillati</taxon>
        <taxon>Actinomycetota</taxon>
        <taxon>Actinomycetes</taxon>
        <taxon>Kitasatosporales</taxon>
        <taxon>Streptomycetaceae</taxon>
        <taxon>Streptomyces</taxon>
        <taxon>Streptomyces violaceusniger group</taxon>
    </lineage>
</organism>
<keyword evidence="4 7" id="KW-0547">Nucleotide-binding</keyword>
<dbReference type="SMART" id="SM00220">
    <property type="entry name" value="S_TKc"/>
    <property type="match status" value="1"/>
</dbReference>
<evidence type="ECO:0000256" key="8">
    <source>
        <dbReference type="SAM" id="MobiDB-lite"/>
    </source>
</evidence>
<dbReference type="SUPFAM" id="SSF56112">
    <property type="entry name" value="Protein kinase-like (PK-like)"/>
    <property type="match status" value="1"/>
</dbReference>
<feature type="compositionally biased region" description="Pro residues" evidence="8">
    <location>
        <begin position="287"/>
        <end position="311"/>
    </location>
</feature>
<feature type="domain" description="Protein kinase" evidence="10">
    <location>
        <begin position="14"/>
        <end position="276"/>
    </location>
</feature>
<keyword evidence="5 11" id="KW-0418">Kinase</keyword>
<dbReference type="Gene3D" id="3.30.200.20">
    <property type="entry name" value="Phosphorylase Kinase, domain 1"/>
    <property type="match status" value="1"/>
</dbReference>
<keyword evidence="2" id="KW-0723">Serine/threonine-protein kinase</keyword>
<sequence length="524" mass="53583">MGGDLSGRLLGGRYQVTGSLGRGGMGVVCKAVDTVLGREVAVKVLRTHTDASSAELADLRARMQREARAAARIRHSGVITVHDVAEEGGLPLIVMELIDGPSLDDVLDERGTLAPREAAGIGAEVADALGAAHGAGVLHRDVKPGNVLLDREGRVVLTDFGIASLEAPEDGAITKLTRSGELIGSLDYLAPERAQGQDPSPASDIWALGMTLYAAVEGSSPFRRTSVWSTLTAIVNEPLPEPRLAGPLAPVLRALMDKDPRGRPSAAEARRMLAEVAAGETPRGAAGPPPVPSSEPTASAPPPGFGPPPVVEPLVSGEPGAGDGAGARSAGRRRRGVLIAAAAATVALIGGGLTYALVGGDGHTTESGRTKDPPSEPASSGKTAAPGGGKASATAGQGSARPDDTASPTPSGGDGDQGGPAASSAPPSGAAPVCHGGDGGRYDCEVWRDATSYTHGGEPVGTLKHGVNYFYCQENLDRRETYGKWTNVWWARTDDDNGHHDVYVSVVYVKGGNNDEPLPGLPEC</sequence>
<accession>A0ABU7Q2P3</accession>
<keyword evidence="3" id="KW-0808">Transferase</keyword>
<feature type="transmembrane region" description="Helical" evidence="9">
    <location>
        <begin position="337"/>
        <end position="358"/>
    </location>
</feature>
<evidence type="ECO:0000313" key="11">
    <source>
        <dbReference type="EMBL" id="MEE4595635.1"/>
    </source>
</evidence>
<dbReference type="Gene3D" id="1.10.510.10">
    <property type="entry name" value="Transferase(Phosphotransferase) domain 1"/>
    <property type="match status" value="1"/>
</dbReference>
<dbReference type="PROSITE" id="PS50011">
    <property type="entry name" value="PROTEIN_KINASE_DOM"/>
    <property type="match status" value="1"/>
</dbReference>
<dbReference type="InterPro" id="IPR017441">
    <property type="entry name" value="Protein_kinase_ATP_BS"/>
</dbReference>
<keyword evidence="9" id="KW-0472">Membrane</keyword>
<evidence type="ECO:0000313" key="12">
    <source>
        <dbReference type="Proteomes" id="UP001354709"/>
    </source>
</evidence>